<keyword evidence="2" id="KW-0963">Cytoplasm</keyword>
<evidence type="ECO:0000313" key="5">
    <source>
        <dbReference type="Proteomes" id="UP001564408"/>
    </source>
</evidence>
<gene>
    <name evidence="4" type="ORF">ABC977_05900</name>
</gene>
<dbReference type="RefSeq" id="WP_369666323.1">
    <property type="nucleotide sequence ID" value="NZ_JBDKXB010000005.1"/>
</dbReference>
<dbReference type="PANTHER" id="PTHR37010">
    <property type="entry name" value="SULFURTRANSFERASE TUSE"/>
    <property type="match status" value="1"/>
</dbReference>
<dbReference type="InterPro" id="IPR043163">
    <property type="entry name" value="DsrC-like_N"/>
</dbReference>
<dbReference type="InterPro" id="IPR007453">
    <property type="entry name" value="DsrC/TusE"/>
</dbReference>
<dbReference type="SUPFAM" id="SSF69721">
    <property type="entry name" value="DsrC, the gamma subunit of dissimilatory sulfite reductase"/>
    <property type="match status" value="1"/>
</dbReference>
<keyword evidence="5" id="KW-1185">Reference proteome</keyword>
<name>A0ABV4BC11_9GAMM</name>
<dbReference type="NCBIfam" id="TIGR03342">
    <property type="entry name" value="dsrC_tusE_dsvC"/>
    <property type="match status" value="1"/>
</dbReference>
<sequence>MPAIQIAGRDLLFNPGGFLTDFDAWDQDIATALAADEGLTLTKAHWTVITFLREYFQIHGFAPPARLLLREIGSQINRYGSPGLQRDLKALFPNGGCKQACRLAGLPSFFSHSC</sequence>
<keyword evidence="3" id="KW-0808">Transferase</keyword>
<accession>A0ABV4BC11</accession>
<reference evidence="4 5" key="1">
    <citation type="submission" date="2024-05" db="EMBL/GenBank/DDBJ databases">
        <title>Genome Sequence and Characterization of the New Strain Purple Sulfur Bacterium of Genus Thioalkalicoccus.</title>
        <authorList>
            <person name="Bryantseva I.A."/>
            <person name="Kyndt J.A."/>
            <person name="Imhoff J.F."/>
        </authorList>
    </citation>
    <scope>NUCLEOTIDE SEQUENCE [LARGE SCALE GENOMIC DNA]</scope>
    <source>
        <strain evidence="4 5">Um2</strain>
    </source>
</reference>
<dbReference type="EC" id="2.8.1.-" evidence="3"/>
<dbReference type="EMBL" id="JBDKXB010000005">
    <property type="protein sequence ID" value="MEY6431941.1"/>
    <property type="molecule type" value="Genomic_DNA"/>
</dbReference>
<dbReference type="Proteomes" id="UP001564408">
    <property type="component" value="Unassembled WGS sequence"/>
</dbReference>
<comment type="subcellular location">
    <subcellularLocation>
        <location evidence="1">Cytoplasm</location>
    </subcellularLocation>
</comment>
<dbReference type="InterPro" id="IPR025526">
    <property type="entry name" value="DsrC-like_dom_sf"/>
</dbReference>
<dbReference type="InterPro" id="IPR042072">
    <property type="entry name" value="DsrC-like_C"/>
</dbReference>
<comment type="similarity">
    <text evidence="3">Belongs to the dsrC/tusE family.</text>
</comment>
<dbReference type="PIRSF" id="PIRSF006223">
    <property type="entry name" value="DsrC_TusE"/>
    <property type="match status" value="1"/>
</dbReference>
<dbReference type="Gene3D" id="1.10.10.370">
    <property type="entry name" value="DsrC-like protein, C-terminal domain"/>
    <property type="match status" value="1"/>
</dbReference>
<dbReference type="Gene3D" id="3.30.1420.10">
    <property type="match status" value="1"/>
</dbReference>
<evidence type="ECO:0000256" key="1">
    <source>
        <dbReference type="ARBA" id="ARBA00004496"/>
    </source>
</evidence>
<comment type="function">
    <text evidence="3">Part of a sulfur-relay system.</text>
</comment>
<organism evidence="4 5">
    <name type="scientific">Thioalkalicoccus limnaeus</name>
    <dbReference type="NCBI Taxonomy" id="120681"/>
    <lineage>
        <taxon>Bacteria</taxon>
        <taxon>Pseudomonadati</taxon>
        <taxon>Pseudomonadota</taxon>
        <taxon>Gammaproteobacteria</taxon>
        <taxon>Chromatiales</taxon>
        <taxon>Chromatiaceae</taxon>
        <taxon>Thioalkalicoccus</taxon>
    </lineage>
</organism>
<dbReference type="PANTHER" id="PTHR37010:SF1">
    <property type="entry name" value="SULFURTRANSFERASE TUSE"/>
    <property type="match status" value="1"/>
</dbReference>
<dbReference type="Pfam" id="PF04358">
    <property type="entry name" value="DsrC"/>
    <property type="match status" value="1"/>
</dbReference>
<evidence type="ECO:0000313" key="4">
    <source>
        <dbReference type="EMBL" id="MEY6431941.1"/>
    </source>
</evidence>
<proteinExistence type="inferred from homology"/>
<evidence type="ECO:0000256" key="2">
    <source>
        <dbReference type="ARBA" id="ARBA00022490"/>
    </source>
</evidence>
<protein>
    <recommendedName>
        <fullName evidence="3">Sulfurtransferase</fullName>
        <ecNumber evidence="3">2.8.1.-</ecNumber>
    </recommendedName>
</protein>
<comment type="caution">
    <text evidence="4">The sequence shown here is derived from an EMBL/GenBank/DDBJ whole genome shotgun (WGS) entry which is preliminary data.</text>
</comment>
<evidence type="ECO:0000256" key="3">
    <source>
        <dbReference type="PIRNR" id="PIRNR006223"/>
    </source>
</evidence>